<dbReference type="PANTHER" id="PTHR47506:SF1">
    <property type="entry name" value="HTH-TYPE TRANSCRIPTIONAL REGULATOR YJDC"/>
    <property type="match status" value="1"/>
</dbReference>
<evidence type="ECO:0000256" key="1">
    <source>
        <dbReference type="ARBA" id="ARBA00023015"/>
    </source>
</evidence>
<dbReference type="InterPro" id="IPR011075">
    <property type="entry name" value="TetR_C"/>
</dbReference>
<dbReference type="PROSITE" id="PS01081">
    <property type="entry name" value="HTH_TETR_1"/>
    <property type="match status" value="1"/>
</dbReference>
<dbReference type="Gene3D" id="1.10.10.60">
    <property type="entry name" value="Homeodomain-like"/>
    <property type="match status" value="1"/>
</dbReference>
<dbReference type="Pfam" id="PF16925">
    <property type="entry name" value="TetR_C_13"/>
    <property type="match status" value="1"/>
</dbReference>
<dbReference type="PROSITE" id="PS50977">
    <property type="entry name" value="HTH_TETR_2"/>
    <property type="match status" value="1"/>
</dbReference>
<sequence>MELFWRRGFDGTSLSDLTTAIGISPPSLYSAFGSKEGLFHEAVELYTSRERAPIARAVREQPTARQVVEAMLRDSADAVTDPEAPRGCLVVLAATNTADEGVREFLAARRRKDHALVEQRLERGVAEGDLPASTDTAAMTTFLMTIQQGLSLQARDGRSRAELHAVVDRAMCAWDSLV</sequence>
<dbReference type="InterPro" id="IPR036271">
    <property type="entry name" value="Tet_transcr_reg_TetR-rel_C_sf"/>
</dbReference>
<reference evidence="6 7" key="1">
    <citation type="journal article" date="2019" name="Int. J. Syst. Evol. Microbiol.">
        <title>The Global Catalogue of Microorganisms (GCM) 10K type strain sequencing project: providing services to taxonomists for standard genome sequencing and annotation.</title>
        <authorList>
            <consortium name="The Broad Institute Genomics Platform"/>
            <consortium name="The Broad Institute Genome Sequencing Center for Infectious Disease"/>
            <person name="Wu L."/>
            <person name="Ma J."/>
        </authorList>
    </citation>
    <scope>NUCLEOTIDE SEQUENCE [LARGE SCALE GENOMIC DNA]</scope>
    <source>
        <strain evidence="6 7">JCM 10303</strain>
    </source>
</reference>
<keyword evidence="1" id="KW-0805">Transcription regulation</keyword>
<dbReference type="SUPFAM" id="SSF46689">
    <property type="entry name" value="Homeodomain-like"/>
    <property type="match status" value="1"/>
</dbReference>
<dbReference type="Proteomes" id="UP001500729">
    <property type="component" value="Unassembled WGS sequence"/>
</dbReference>
<proteinExistence type="predicted"/>
<evidence type="ECO:0000256" key="2">
    <source>
        <dbReference type="ARBA" id="ARBA00023125"/>
    </source>
</evidence>
<feature type="DNA-binding region" description="H-T-H motif" evidence="4">
    <location>
        <begin position="13"/>
        <end position="32"/>
    </location>
</feature>
<dbReference type="PANTHER" id="PTHR47506">
    <property type="entry name" value="TRANSCRIPTIONAL REGULATORY PROTEIN"/>
    <property type="match status" value="1"/>
</dbReference>
<evidence type="ECO:0000313" key="7">
    <source>
        <dbReference type="Proteomes" id="UP001500729"/>
    </source>
</evidence>
<dbReference type="Gene3D" id="1.10.357.10">
    <property type="entry name" value="Tetracycline Repressor, domain 2"/>
    <property type="match status" value="1"/>
</dbReference>
<evidence type="ECO:0000313" key="6">
    <source>
        <dbReference type="EMBL" id="GAA0517865.1"/>
    </source>
</evidence>
<keyword evidence="3" id="KW-0804">Transcription</keyword>
<accession>A0ABN1CF19</accession>
<dbReference type="EMBL" id="BAAAGS010000007">
    <property type="protein sequence ID" value="GAA0517865.1"/>
    <property type="molecule type" value="Genomic_DNA"/>
</dbReference>
<evidence type="ECO:0000256" key="4">
    <source>
        <dbReference type="PROSITE-ProRule" id="PRU00335"/>
    </source>
</evidence>
<protein>
    <submittedName>
        <fullName evidence="6">TetR/AcrR family transcriptional regulator</fullName>
    </submittedName>
</protein>
<keyword evidence="7" id="KW-1185">Reference proteome</keyword>
<gene>
    <name evidence="6" type="ORF">GCM10009533_16260</name>
</gene>
<comment type="caution">
    <text evidence="6">The sequence shown here is derived from an EMBL/GenBank/DDBJ whole genome shotgun (WGS) entry which is preliminary data.</text>
</comment>
<feature type="domain" description="HTH tetR-type" evidence="5">
    <location>
        <begin position="1"/>
        <end position="50"/>
    </location>
</feature>
<dbReference type="SUPFAM" id="SSF48498">
    <property type="entry name" value="Tetracyclin repressor-like, C-terminal domain"/>
    <property type="match status" value="1"/>
</dbReference>
<name>A0ABN1CF19_SACER</name>
<dbReference type="InterPro" id="IPR023772">
    <property type="entry name" value="DNA-bd_HTH_TetR-type_CS"/>
</dbReference>
<dbReference type="InterPro" id="IPR009057">
    <property type="entry name" value="Homeodomain-like_sf"/>
</dbReference>
<evidence type="ECO:0000256" key="3">
    <source>
        <dbReference type="ARBA" id="ARBA00023163"/>
    </source>
</evidence>
<dbReference type="InterPro" id="IPR001647">
    <property type="entry name" value="HTH_TetR"/>
</dbReference>
<dbReference type="Pfam" id="PF00440">
    <property type="entry name" value="TetR_N"/>
    <property type="match status" value="1"/>
</dbReference>
<organism evidence="6 7">
    <name type="scientific">Saccharopolyspora erythraea</name>
    <name type="common">Streptomyces erythraeus</name>
    <dbReference type="NCBI Taxonomy" id="1836"/>
    <lineage>
        <taxon>Bacteria</taxon>
        <taxon>Bacillati</taxon>
        <taxon>Actinomycetota</taxon>
        <taxon>Actinomycetes</taxon>
        <taxon>Pseudonocardiales</taxon>
        <taxon>Pseudonocardiaceae</taxon>
        <taxon>Saccharopolyspora</taxon>
    </lineage>
</organism>
<keyword evidence="2 4" id="KW-0238">DNA-binding</keyword>
<evidence type="ECO:0000259" key="5">
    <source>
        <dbReference type="PROSITE" id="PS50977"/>
    </source>
</evidence>